<evidence type="ECO:0000313" key="3">
    <source>
        <dbReference type="Proteomes" id="UP000237073"/>
    </source>
</evidence>
<dbReference type="Proteomes" id="UP000247005">
    <property type="component" value="Unassembled WGS sequence"/>
</dbReference>
<sequence length="146" mass="17834">MKKQNHSTLTSYLSKTKKNTDLYRLYNPHFSVFCKNSIEDHVFYLNYFSRHMVTERNILTIFAIHTFFSYGMDKKETIKSFIRFLKEENNDAFYQSFSFRGCNIIYTNKKREVKEISWFSFSRIYDEIVKIKEYEYNNNTWHKMAA</sequence>
<evidence type="ECO:0000313" key="1">
    <source>
        <dbReference type="EMBL" id="POP41785.1"/>
    </source>
</evidence>
<protein>
    <submittedName>
        <fullName evidence="2">Uncharacterized protein</fullName>
    </submittedName>
</protein>
<name>A0A2P5GI59_9ENTR</name>
<dbReference type="OrthoDB" id="6625641at2"/>
<organism evidence="2 4">
    <name type="scientific">Superficieibacter electus</name>
    <dbReference type="NCBI Taxonomy" id="2022662"/>
    <lineage>
        <taxon>Bacteria</taxon>
        <taxon>Pseudomonadati</taxon>
        <taxon>Pseudomonadota</taxon>
        <taxon>Gammaproteobacteria</taxon>
        <taxon>Enterobacterales</taxon>
        <taxon>Enterobacteriaceae</taxon>
        <taxon>Superficieibacter</taxon>
    </lineage>
</organism>
<dbReference type="Proteomes" id="UP000237073">
    <property type="component" value="Unassembled WGS sequence"/>
</dbReference>
<reference evidence="3 4" key="1">
    <citation type="submission" date="2018-01" db="EMBL/GenBank/DDBJ databases">
        <title>Superficieibacter electus gen. nov., sp. nov., an extended-spectrum beta-lactamase possessing member of the Enterobacteriaceae family, isolated from intensive care unit surfaces.</title>
        <authorList>
            <person name="Potter R.F."/>
            <person name="D'Souza A.W."/>
        </authorList>
    </citation>
    <scope>NUCLEOTIDE SEQUENCE [LARGE SCALE GENOMIC DNA]</scope>
    <source>
        <strain evidence="2 4">BP-1</strain>
        <strain evidence="1 3">BP-2</strain>
    </source>
</reference>
<gene>
    <name evidence="2" type="ORF">CHU32_24795</name>
    <name evidence="1" type="ORF">CHU33_22015</name>
</gene>
<dbReference type="EMBL" id="PQGE01000024">
    <property type="protein sequence ID" value="POP41785.1"/>
    <property type="molecule type" value="Genomic_DNA"/>
</dbReference>
<proteinExistence type="predicted"/>
<dbReference type="RefSeq" id="WP_032625822.1">
    <property type="nucleotide sequence ID" value="NZ_PQGD01000029.1"/>
</dbReference>
<dbReference type="AlphaFoldDB" id="A0A2P5GI59"/>
<keyword evidence="3" id="KW-1185">Reference proteome</keyword>
<evidence type="ECO:0000313" key="4">
    <source>
        <dbReference type="Proteomes" id="UP000247005"/>
    </source>
</evidence>
<comment type="caution">
    <text evidence="2">The sequence shown here is derived from an EMBL/GenBank/DDBJ whole genome shotgun (WGS) entry which is preliminary data.</text>
</comment>
<dbReference type="EMBL" id="PQGD01000029">
    <property type="protein sequence ID" value="POP42596.1"/>
    <property type="molecule type" value="Genomic_DNA"/>
</dbReference>
<evidence type="ECO:0000313" key="2">
    <source>
        <dbReference type="EMBL" id="POP42596.1"/>
    </source>
</evidence>
<accession>A0A2P5GI59</accession>